<proteinExistence type="predicted"/>
<protein>
    <recommendedName>
        <fullName evidence="1">F-box domain-containing protein</fullName>
    </recommendedName>
</protein>
<dbReference type="AlphaFoldDB" id="A0A8H7C814"/>
<name>A0A8H7C814_AGABI</name>
<reference evidence="2 3" key="1">
    <citation type="journal article" name="Sci. Rep.">
        <title>Telomere-to-telomere assembled and centromere annotated genomes of the two main subspecies of the button mushroom Agaricus bisporus reveal especially polymorphic chromosome ends.</title>
        <authorList>
            <person name="Sonnenberg A.S.M."/>
            <person name="Sedaghat-Telgerd N."/>
            <person name="Lavrijssen B."/>
            <person name="Ohm R.A."/>
            <person name="Hendrickx P.M."/>
            <person name="Scholtmeijer K."/>
            <person name="Baars J.J.P."/>
            <person name="van Peer A."/>
        </authorList>
    </citation>
    <scope>NUCLEOTIDE SEQUENCE [LARGE SCALE GENOMIC DNA]</scope>
    <source>
        <strain evidence="2 3">H119_p4</strain>
    </source>
</reference>
<dbReference type="Proteomes" id="UP000629468">
    <property type="component" value="Unassembled WGS sequence"/>
</dbReference>
<gene>
    <name evidence="2" type="ORF">Agabi119p4_6236</name>
</gene>
<dbReference type="Pfam" id="PF00646">
    <property type="entry name" value="F-box"/>
    <property type="match status" value="1"/>
</dbReference>
<feature type="domain" description="F-box" evidence="1">
    <location>
        <begin position="276"/>
        <end position="314"/>
    </location>
</feature>
<organism evidence="2 3">
    <name type="scientific">Agaricus bisporus var. burnettii</name>
    <dbReference type="NCBI Taxonomy" id="192524"/>
    <lineage>
        <taxon>Eukaryota</taxon>
        <taxon>Fungi</taxon>
        <taxon>Dikarya</taxon>
        <taxon>Basidiomycota</taxon>
        <taxon>Agaricomycotina</taxon>
        <taxon>Agaricomycetes</taxon>
        <taxon>Agaricomycetidae</taxon>
        <taxon>Agaricales</taxon>
        <taxon>Agaricineae</taxon>
        <taxon>Agaricaceae</taxon>
        <taxon>Agaricus</taxon>
    </lineage>
</organism>
<evidence type="ECO:0000259" key="1">
    <source>
        <dbReference type="Pfam" id="PF00646"/>
    </source>
</evidence>
<dbReference type="EMBL" id="JABXXO010000009">
    <property type="protein sequence ID" value="KAF7770262.1"/>
    <property type="molecule type" value="Genomic_DNA"/>
</dbReference>
<dbReference type="InterPro" id="IPR001810">
    <property type="entry name" value="F-box_dom"/>
</dbReference>
<sequence length="435" mass="50266">MGHFDEVCFLCGVAPIGPSEFTSDPDLVAEGLADALLEHFPNILSALPTCETKKELEAYLEAIFEEEDPQDFNELSLAFFRCIAIGYFDDDGNTPRKGVDDPAVKFIFPDGQFVKKRWVDDPECGEFQTVYRKNGSDTEEIDRTTLPPMWDERQLSFVGELWEIINSRKTGRKDDGCLDWLKPGGAENKLSQTQYNLTPYGEEIYPGESAAALQSGCDQDNLKRAIYDDYGYWMFVSPHEWPEAPENEDLIEVTTFGFDVPPRAFHTSSFTGFLFRFSTEILSEIFGQLPNVATYLTLKLVSKRMHDLVTDTKFAFPVLREIIKPDPTGEMFWIYPLEDQQEEMDNFKNSLYSWLTLNCSSVEMESVTTWDILSHHEFPLVHFIHALYMSDCSRNRRRLWKNVKKFEEVWVDYRRNGWEVNRFGLPYPEFQGGSE</sequence>
<evidence type="ECO:0000313" key="3">
    <source>
        <dbReference type="Proteomes" id="UP000629468"/>
    </source>
</evidence>
<evidence type="ECO:0000313" key="2">
    <source>
        <dbReference type="EMBL" id="KAF7770262.1"/>
    </source>
</evidence>
<accession>A0A8H7C814</accession>
<comment type="caution">
    <text evidence="2">The sequence shown here is derived from an EMBL/GenBank/DDBJ whole genome shotgun (WGS) entry which is preliminary data.</text>
</comment>